<dbReference type="EMBL" id="JAUSUB010000004">
    <property type="protein sequence ID" value="MDQ0269528.1"/>
    <property type="molecule type" value="Genomic_DNA"/>
</dbReference>
<proteinExistence type="inferred from homology"/>
<evidence type="ECO:0000256" key="1">
    <source>
        <dbReference type="ARBA" id="ARBA00002324"/>
    </source>
</evidence>
<dbReference type="Proteomes" id="UP001238088">
    <property type="component" value="Unassembled WGS sequence"/>
</dbReference>
<dbReference type="Pfam" id="PF01467">
    <property type="entry name" value="CTP_transf_like"/>
    <property type="match status" value="1"/>
</dbReference>
<protein>
    <recommendedName>
        <fullName evidence="10">Probable nicotinate-nucleotide adenylyltransferase</fullName>
        <ecNumber evidence="10">2.7.7.18</ecNumber>
    </recommendedName>
    <alternativeName>
        <fullName evidence="10">Deamido-NAD(+) diphosphorylase</fullName>
    </alternativeName>
    <alternativeName>
        <fullName evidence="10">Deamido-NAD(+) pyrophosphorylase</fullName>
    </alternativeName>
    <alternativeName>
        <fullName evidence="10">Nicotinate mononucleotide adenylyltransferase</fullName>
        <shortName evidence="10">NaMN adenylyltransferase</shortName>
    </alternativeName>
</protein>
<sequence>MKKVGILGGTFDPPHIGHLMIANEVLNGQALDEVWFMPNQEPPHKVKSNAIKNEDRLELLKLAISSHPRFKIEQIELERQGPSYTADTMSILKDRHREIEFFFIIGADMVEYLPKWHQIDQLLSMVRFIGVKRPEFHLHSDYPIMYMDVPEIGVSSSMIRNRIKEGKTIRYLVPEQVREYMEENHLYES</sequence>
<evidence type="ECO:0000256" key="2">
    <source>
        <dbReference type="ARBA" id="ARBA00005019"/>
    </source>
</evidence>
<evidence type="ECO:0000256" key="7">
    <source>
        <dbReference type="ARBA" id="ARBA00022840"/>
    </source>
</evidence>
<dbReference type="NCBIfam" id="NF000840">
    <property type="entry name" value="PRK00071.1-3"/>
    <property type="match status" value="1"/>
</dbReference>
<dbReference type="HAMAP" id="MF_00244">
    <property type="entry name" value="NaMN_adenylyltr"/>
    <property type="match status" value="1"/>
</dbReference>
<keyword evidence="4 10" id="KW-0808">Transferase</keyword>
<dbReference type="SUPFAM" id="SSF52374">
    <property type="entry name" value="Nucleotidylyl transferase"/>
    <property type="match status" value="1"/>
</dbReference>
<keyword evidence="8 10" id="KW-0520">NAD</keyword>
<evidence type="ECO:0000256" key="5">
    <source>
        <dbReference type="ARBA" id="ARBA00022695"/>
    </source>
</evidence>
<comment type="catalytic activity">
    <reaction evidence="9 10">
        <text>nicotinate beta-D-ribonucleotide + ATP + H(+) = deamido-NAD(+) + diphosphate</text>
        <dbReference type="Rhea" id="RHEA:22860"/>
        <dbReference type="ChEBI" id="CHEBI:15378"/>
        <dbReference type="ChEBI" id="CHEBI:30616"/>
        <dbReference type="ChEBI" id="CHEBI:33019"/>
        <dbReference type="ChEBI" id="CHEBI:57502"/>
        <dbReference type="ChEBI" id="CHEBI:58437"/>
        <dbReference type="EC" id="2.7.7.18"/>
    </reaction>
</comment>
<evidence type="ECO:0000259" key="11">
    <source>
        <dbReference type="Pfam" id="PF01467"/>
    </source>
</evidence>
<evidence type="ECO:0000313" key="13">
    <source>
        <dbReference type="Proteomes" id="UP001238088"/>
    </source>
</evidence>
<comment type="caution">
    <text evidence="12">The sequence shown here is derived from an EMBL/GenBank/DDBJ whole genome shotgun (WGS) entry which is preliminary data.</text>
</comment>
<dbReference type="InterPro" id="IPR005248">
    <property type="entry name" value="NadD/NMNAT"/>
</dbReference>
<dbReference type="InterPro" id="IPR004821">
    <property type="entry name" value="Cyt_trans-like"/>
</dbReference>
<dbReference type="InterPro" id="IPR014729">
    <property type="entry name" value="Rossmann-like_a/b/a_fold"/>
</dbReference>
<keyword evidence="13" id="KW-1185">Reference proteome</keyword>
<dbReference type="PANTHER" id="PTHR39321">
    <property type="entry name" value="NICOTINATE-NUCLEOTIDE ADENYLYLTRANSFERASE-RELATED"/>
    <property type="match status" value="1"/>
</dbReference>
<dbReference type="NCBIfam" id="TIGR00482">
    <property type="entry name" value="nicotinate (nicotinamide) nucleotide adenylyltransferase"/>
    <property type="match status" value="1"/>
</dbReference>
<comment type="pathway">
    <text evidence="2 10">Cofactor biosynthesis; NAD(+) biosynthesis; deamido-NAD(+) from nicotinate D-ribonucleotide: step 1/1.</text>
</comment>
<feature type="domain" description="Cytidyltransferase-like" evidence="11">
    <location>
        <begin position="6"/>
        <end position="162"/>
    </location>
</feature>
<keyword evidence="6 10" id="KW-0547">Nucleotide-binding</keyword>
<gene>
    <name evidence="10" type="primary">nadD</name>
    <name evidence="12" type="ORF">J2S17_001399</name>
</gene>
<evidence type="ECO:0000256" key="6">
    <source>
        <dbReference type="ARBA" id="ARBA00022741"/>
    </source>
</evidence>
<evidence type="ECO:0000256" key="10">
    <source>
        <dbReference type="HAMAP-Rule" id="MF_00244"/>
    </source>
</evidence>
<dbReference type="RefSeq" id="WP_307473158.1">
    <property type="nucleotide sequence ID" value="NZ_JAUSUB010000004.1"/>
</dbReference>
<evidence type="ECO:0000313" key="12">
    <source>
        <dbReference type="EMBL" id="MDQ0269528.1"/>
    </source>
</evidence>
<reference evidence="12 13" key="1">
    <citation type="submission" date="2023-07" db="EMBL/GenBank/DDBJ databases">
        <title>Genomic Encyclopedia of Type Strains, Phase IV (KMG-IV): sequencing the most valuable type-strain genomes for metagenomic binning, comparative biology and taxonomic classification.</title>
        <authorList>
            <person name="Goeker M."/>
        </authorList>
    </citation>
    <scope>NUCLEOTIDE SEQUENCE [LARGE SCALE GENOMIC DNA]</scope>
    <source>
        <strain evidence="12 13">DSM 23494</strain>
    </source>
</reference>
<dbReference type="NCBIfam" id="TIGR00125">
    <property type="entry name" value="cyt_tran_rel"/>
    <property type="match status" value="1"/>
</dbReference>
<dbReference type="Gene3D" id="3.40.50.620">
    <property type="entry name" value="HUPs"/>
    <property type="match status" value="1"/>
</dbReference>
<comment type="similarity">
    <text evidence="10">Belongs to the NadD family.</text>
</comment>
<evidence type="ECO:0000256" key="8">
    <source>
        <dbReference type="ARBA" id="ARBA00023027"/>
    </source>
</evidence>
<dbReference type="EC" id="2.7.7.18" evidence="10"/>
<name>A0ABU0AE57_9BACI</name>
<dbReference type="CDD" id="cd02165">
    <property type="entry name" value="NMNAT"/>
    <property type="match status" value="1"/>
</dbReference>
<evidence type="ECO:0000256" key="9">
    <source>
        <dbReference type="ARBA" id="ARBA00048721"/>
    </source>
</evidence>
<comment type="function">
    <text evidence="1 10">Catalyzes the reversible adenylation of nicotinate mononucleotide (NaMN) to nicotinic acid adenine dinucleotide (NaAD).</text>
</comment>
<organism evidence="12 13">
    <name type="scientific">Cytobacillus purgationiresistens</name>
    <dbReference type="NCBI Taxonomy" id="863449"/>
    <lineage>
        <taxon>Bacteria</taxon>
        <taxon>Bacillati</taxon>
        <taxon>Bacillota</taxon>
        <taxon>Bacilli</taxon>
        <taxon>Bacillales</taxon>
        <taxon>Bacillaceae</taxon>
        <taxon>Cytobacillus</taxon>
    </lineage>
</organism>
<dbReference type="PANTHER" id="PTHR39321:SF3">
    <property type="entry name" value="PHOSPHOPANTETHEINE ADENYLYLTRANSFERASE"/>
    <property type="match status" value="1"/>
</dbReference>
<keyword evidence="5 10" id="KW-0548">Nucleotidyltransferase</keyword>
<keyword evidence="7 10" id="KW-0067">ATP-binding</keyword>
<dbReference type="GO" id="GO:0004515">
    <property type="term" value="F:nicotinate-nucleotide adenylyltransferase activity"/>
    <property type="evidence" value="ECO:0007669"/>
    <property type="project" value="UniProtKB-EC"/>
</dbReference>
<evidence type="ECO:0000256" key="3">
    <source>
        <dbReference type="ARBA" id="ARBA00022642"/>
    </source>
</evidence>
<keyword evidence="3 10" id="KW-0662">Pyridine nucleotide biosynthesis</keyword>
<dbReference type="NCBIfam" id="NF000841">
    <property type="entry name" value="PRK00071.1-4"/>
    <property type="match status" value="1"/>
</dbReference>
<accession>A0ABU0AE57</accession>
<evidence type="ECO:0000256" key="4">
    <source>
        <dbReference type="ARBA" id="ARBA00022679"/>
    </source>
</evidence>